<accession>K0WRH6</accession>
<dbReference type="InterPro" id="IPR025345">
    <property type="entry name" value="DUF4249"/>
</dbReference>
<evidence type="ECO:0000313" key="1">
    <source>
        <dbReference type="EMBL" id="EJZ61927.1"/>
    </source>
</evidence>
<dbReference type="PROSITE" id="PS51257">
    <property type="entry name" value="PROKAR_LIPOPROTEIN"/>
    <property type="match status" value="1"/>
</dbReference>
<comment type="caution">
    <text evidence="1">The sequence shown here is derived from an EMBL/GenBank/DDBJ whole genome shotgun (WGS) entry which is preliminary data.</text>
</comment>
<keyword evidence="2" id="KW-1185">Reference proteome</keyword>
<dbReference type="eggNOG" id="ENOG502ZCA0">
    <property type="taxonomic scope" value="Bacteria"/>
</dbReference>
<evidence type="ECO:0008006" key="3">
    <source>
        <dbReference type="Google" id="ProtNLM"/>
    </source>
</evidence>
<dbReference type="OrthoDB" id="647456at2"/>
<dbReference type="RefSeq" id="WP_008862981.1">
    <property type="nucleotide sequence ID" value="NZ_JH815206.1"/>
</dbReference>
<protein>
    <recommendedName>
        <fullName evidence="3">DUF4249 domain-containing protein</fullName>
    </recommendedName>
</protein>
<dbReference type="Proteomes" id="UP000006044">
    <property type="component" value="Unassembled WGS sequence"/>
</dbReference>
<dbReference type="Pfam" id="PF14054">
    <property type="entry name" value="DUF4249"/>
    <property type="match status" value="1"/>
</dbReference>
<dbReference type="EMBL" id="ADLE01000018">
    <property type="protein sequence ID" value="EJZ61927.1"/>
    <property type="molecule type" value="Genomic_DNA"/>
</dbReference>
<name>K0WRH6_9BACT</name>
<dbReference type="GeneID" id="77849782"/>
<evidence type="ECO:0000313" key="2">
    <source>
        <dbReference type="Proteomes" id="UP000006044"/>
    </source>
</evidence>
<reference evidence="1 2" key="1">
    <citation type="submission" date="2012-08" db="EMBL/GenBank/DDBJ databases">
        <title>The Genome Sequence of Barnesiella intestinihominis YIT 11860.</title>
        <authorList>
            <consortium name="The Broad Institute Genome Sequencing Platform"/>
            <person name="Earl A."/>
            <person name="Ward D."/>
            <person name="Feldgarden M."/>
            <person name="Gevers D."/>
            <person name="Morotomi M."/>
            <person name="Walker B."/>
            <person name="Young S.K."/>
            <person name="Zeng Q."/>
            <person name="Gargeya S."/>
            <person name="Fitzgerald M."/>
            <person name="Haas B."/>
            <person name="Abouelleil A."/>
            <person name="Alvarado L."/>
            <person name="Arachchi H.M."/>
            <person name="Berlin A.M."/>
            <person name="Chapman S.B."/>
            <person name="Goldberg J."/>
            <person name="Griggs A."/>
            <person name="Gujja S."/>
            <person name="Hansen M."/>
            <person name="Howarth C."/>
            <person name="Imamovic A."/>
            <person name="Larimer J."/>
            <person name="McCowen C."/>
            <person name="Montmayeur A."/>
            <person name="Murphy C."/>
            <person name="Neiman D."/>
            <person name="Pearson M."/>
            <person name="Priest M."/>
            <person name="Roberts A."/>
            <person name="Saif S."/>
            <person name="Shea T."/>
            <person name="Sisk P."/>
            <person name="Sykes S."/>
            <person name="Wortman J."/>
            <person name="Nusbaum C."/>
            <person name="Birren B."/>
        </authorList>
    </citation>
    <scope>NUCLEOTIDE SEQUENCE [LARGE SCALE GENOMIC DNA]</scope>
    <source>
        <strain evidence="1 2">YIT 11860</strain>
    </source>
</reference>
<dbReference type="AlphaFoldDB" id="K0WRH6"/>
<dbReference type="STRING" id="742726.HMPREF9448_02603"/>
<sequence>MSKYAYILLISIVTLGSCKVKWDFEVEDFEPKIVVDGWIESGNVAYVCLSQTRPLNSVVDSLAFSEIPIRWAKVTVSDGQTTEVLTGRIDTDYTPPFIYRGSMMTGEPGKTYTLTVEYSGQTVTAVTTIPRPVPLSDIKVTRSADNDTLFQISAYINDDSSEKNYYKFFTRVTNKEGRFYSSFLGTIDDAIVKDSQTAIPVYKGVHFTYTTKFIPFYSIDDTVQVKFTQIPQHGFDFWNSYENEITNGQNPLFPSNTNLKSNVQGGLGIWCGYGVKMYDLIVRRDCQE</sequence>
<proteinExistence type="predicted"/>
<dbReference type="HOGENOM" id="CLU_084137_0_0_10"/>
<gene>
    <name evidence="1" type="ORF">HMPREF9448_02603</name>
</gene>
<organism evidence="1 2">
    <name type="scientific">Barnesiella intestinihominis YIT 11860</name>
    <dbReference type="NCBI Taxonomy" id="742726"/>
    <lineage>
        <taxon>Bacteria</taxon>
        <taxon>Pseudomonadati</taxon>
        <taxon>Bacteroidota</taxon>
        <taxon>Bacteroidia</taxon>
        <taxon>Bacteroidales</taxon>
        <taxon>Barnesiellaceae</taxon>
        <taxon>Barnesiella</taxon>
    </lineage>
</organism>